<dbReference type="SMART" id="SM00852">
    <property type="entry name" value="MoCF_biosynth"/>
    <property type="match status" value="1"/>
</dbReference>
<evidence type="ECO:0000256" key="1">
    <source>
        <dbReference type="HAMAP-Rule" id="MF_00226"/>
    </source>
</evidence>
<protein>
    <recommendedName>
        <fullName evidence="1">CinA-like protein</fullName>
    </recommendedName>
</protein>
<sequence>MMKACILSIGDEILSGSTVDTNSNFIAEKLKSIGIAVSEIRTISDDMEVIKNALQQGFQKNDLIITTGGLGPTRDDKTKMAFVEFFGDELVFDEATFENLRQIFKQRNREHLLELNRPQAEIPKSAHIFLNDYGTAPSLLMQKDGKTAICLPGIPSEMKALMRTKIIPHLKNEHQLHFIISRTLTLVNIPESLLAEKIEAWELALPKNISLSYLPIGNRIKLKITGLGENEREVKTQISDEVEKLRPLISENVISWNGESITEIFATAVFNSGLTLSTAESCTGGEIAKLITSIPGISPFFKGGIVAYETAKKVEILKVSQQTIDTYSVVSQQVAQEMSEGCRQLFGTDIAISTTGVAGPMSDEDGNEIGTVFYSIRVKDFEITKKLFLPHYERKDFMAFVAQKTLQDLVEILTLGKNR</sequence>
<dbReference type="SUPFAM" id="SSF53218">
    <property type="entry name" value="Molybdenum cofactor biosynthesis proteins"/>
    <property type="match status" value="1"/>
</dbReference>
<dbReference type="Proteomes" id="UP000593605">
    <property type="component" value="Chromosome"/>
</dbReference>
<dbReference type="PIRSF" id="PIRSF006728">
    <property type="entry name" value="CinA"/>
    <property type="match status" value="1"/>
</dbReference>
<dbReference type="Gene3D" id="3.40.980.10">
    <property type="entry name" value="MoaB/Mog-like domain"/>
    <property type="match status" value="1"/>
</dbReference>
<dbReference type="NCBIfam" id="TIGR00199">
    <property type="entry name" value="PncC_domain"/>
    <property type="match status" value="1"/>
</dbReference>
<dbReference type="Pfam" id="PF18146">
    <property type="entry name" value="CinA_KH"/>
    <property type="match status" value="1"/>
</dbReference>
<dbReference type="AlphaFoldDB" id="A0A7M1T3D9"/>
<dbReference type="Gene3D" id="3.90.950.20">
    <property type="entry name" value="CinA-like"/>
    <property type="match status" value="1"/>
</dbReference>
<dbReference type="InterPro" id="IPR041424">
    <property type="entry name" value="CinA_KH"/>
</dbReference>
<dbReference type="PANTHER" id="PTHR13939">
    <property type="entry name" value="NICOTINAMIDE-NUCLEOTIDE AMIDOHYDROLASE PNCC"/>
    <property type="match status" value="1"/>
</dbReference>
<dbReference type="Pfam" id="PF00994">
    <property type="entry name" value="MoCF_biosynth"/>
    <property type="match status" value="1"/>
</dbReference>
<dbReference type="SUPFAM" id="SSF142433">
    <property type="entry name" value="CinA-like"/>
    <property type="match status" value="1"/>
</dbReference>
<organism evidence="3 4">
    <name type="scientific">Cruoricaptor ignavus</name>
    <dbReference type="NCBI Taxonomy" id="1118202"/>
    <lineage>
        <taxon>Bacteria</taxon>
        <taxon>Pseudomonadati</taxon>
        <taxon>Bacteroidota</taxon>
        <taxon>Flavobacteriia</taxon>
        <taxon>Flavobacteriales</taxon>
        <taxon>Weeksellaceae</taxon>
        <taxon>Cruoricaptor</taxon>
    </lineage>
</organism>
<gene>
    <name evidence="3" type="ORF">IMZ16_02760</name>
</gene>
<evidence type="ECO:0000259" key="2">
    <source>
        <dbReference type="SMART" id="SM00852"/>
    </source>
</evidence>
<dbReference type="InterPro" id="IPR001453">
    <property type="entry name" value="MoaB/Mog_dom"/>
</dbReference>
<feature type="domain" description="MoaB/Mog" evidence="2">
    <location>
        <begin position="5"/>
        <end position="173"/>
    </location>
</feature>
<dbReference type="NCBIfam" id="TIGR00177">
    <property type="entry name" value="molyb_syn"/>
    <property type="match status" value="1"/>
</dbReference>
<dbReference type="InterPro" id="IPR036653">
    <property type="entry name" value="CinA-like_C"/>
</dbReference>
<accession>A0A7M1T3D9</accession>
<dbReference type="InterPro" id="IPR008136">
    <property type="entry name" value="CinA_C"/>
</dbReference>
<evidence type="ECO:0000313" key="4">
    <source>
        <dbReference type="Proteomes" id="UP000593605"/>
    </source>
</evidence>
<proteinExistence type="inferred from homology"/>
<dbReference type="InterPro" id="IPR036425">
    <property type="entry name" value="MoaB/Mog-like_dom_sf"/>
</dbReference>
<dbReference type="HAMAP" id="MF_00226_B">
    <property type="entry name" value="CinA_B"/>
    <property type="match status" value="1"/>
</dbReference>
<comment type="similarity">
    <text evidence="1">Belongs to the CinA family.</text>
</comment>
<dbReference type="EMBL" id="CP063145">
    <property type="protein sequence ID" value="QOR74376.1"/>
    <property type="molecule type" value="Genomic_DNA"/>
</dbReference>
<reference evidence="3 4" key="1">
    <citation type="submission" date="2020-10" db="EMBL/GenBank/DDBJ databases">
        <title>Complete genome of Cruoricapor ignavus strain M1214 isolated from the blood culture of a febrile patient.</title>
        <authorList>
            <person name="Guglielmino C.J.D."/>
        </authorList>
    </citation>
    <scope>NUCLEOTIDE SEQUENCE [LARGE SCALE GENOMIC DNA]</scope>
    <source>
        <strain evidence="3 4">M1214</strain>
    </source>
</reference>
<dbReference type="KEGG" id="civ:IMZ16_02760"/>
<dbReference type="Pfam" id="PF02464">
    <property type="entry name" value="CinA"/>
    <property type="match status" value="1"/>
</dbReference>
<dbReference type="RefSeq" id="WP_193440393.1">
    <property type="nucleotide sequence ID" value="NZ_CP063145.1"/>
</dbReference>
<dbReference type="NCBIfam" id="TIGR00200">
    <property type="entry name" value="cinA_nterm"/>
    <property type="match status" value="1"/>
</dbReference>
<name>A0A7M1T3D9_9FLAO</name>
<evidence type="ECO:0000313" key="3">
    <source>
        <dbReference type="EMBL" id="QOR74376.1"/>
    </source>
</evidence>
<dbReference type="CDD" id="cd00885">
    <property type="entry name" value="cinA"/>
    <property type="match status" value="1"/>
</dbReference>
<dbReference type="InterPro" id="IPR050101">
    <property type="entry name" value="CinA"/>
</dbReference>
<dbReference type="InterPro" id="IPR008135">
    <property type="entry name" value="Competence-induced_CinA"/>
</dbReference>
<dbReference type="PANTHER" id="PTHR13939:SF0">
    <property type="entry name" value="NMN AMIDOHYDROLASE-LIKE PROTEIN YFAY"/>
    <property type="match status" value="1"/>
</dbReference>